<dbReference type="InterPro" id="IPR050834">
    <property type="entry name" value="Glycosyltransf_2"/>
</dbReference>
<keyword evidence="3" id="KW-1185">Reference proteome</keyword>
<dbReference type="AlphaFoldDB" id="A0A841H7A9"/>
<dbReference type="Pfam" id="PF00535">
    <property type="entry name" value="Glycos_transf_2"/>
    <property type="match status" value="1"/>
</dbReference>
<gene>
    <name evidence="2" type="ORF">HNQ61_005492</name>
</gene>
<name>A0A841H7A9_9BACT</name>
<evidence type="ECO:0000313" key="3">
    <source>
        <dbReference type="Proteomes" id="UP000582837"/>
    </source>
</evidence>
<dbReference type="PANTHER" id="PTHR43685:SF2">
    <property type="entry name" value="GLYCOSYLTRANSFERASE 2-LIKE DOMAIN-CONTAINING PROTEIN"/>
    <property type="match status" value="1"/>
</dbReference>
<dbReference type="InterPro" id="IPR029044">
    <property type="entry name" value="Nucleotide-diphossugar_trans"/>
</dbReference>
<protein>
    <recommendedName>
        <fullName evidence="1">Glycosyltransferase 2-like domain-containing protein</fullName>
    </recommendedName>
</protein>
<organism evidence="2 3">
    <name type="scientific">Longimicrobium terrae</name>
    <dbReference type="NCBI Taxonomy" id="1639882"/>
    <lineage>
        <taxon>Bacteria</taxon>
        <taxon>Pseudomonadati</taxon>
        <taxon>Gemmatimonadota</taxon>
        <taxon>Longimicrobiia</taxon>
        <taxon>Longimicrobiales</taxon>
        <taxon>Longimicrobiaceae</taxon>
        <taxon>Longimicrobium</taxon>
    </lineage>
</organism>
<comment type="caution">
    <text evidence="2">The sequence shown here is derived from an EMBL/GenBank/DDBJ whole genome shotgun (WGS) entry which is preliminary data.</text>
</comment>
<dbReference type="RefSeq" id="WP_170040213.1">
    <property type="nucleotide sequence ID" value="NZ_JABDTL010000002.1"/>
</dbReference>
<evidence type="ECO:0000313" key="2">
    <source>
        <dbReference type="EMBL" id="MBB6073814.1"/>
    </source>
</evidence>
<evidence type="ECO:0000259" key="1">
    <source>
        <dbReference type="Pfam" id="PF00535"/>
    </source>
</evidence>
<dbReference type="Proteomes" id="UP000582837">
    <property type="component" value="Unassembled WGS sequence"/>
</dbReference>
<dbReference type="InterPro" id="IPR001173">
    <property type="entry name" value="Glyco_trans_2-like"/>
</dbReference>
<dbReference type="Gene3D" id="3.90.550.10">
    <property type="entry name" value="Spore Coat Polysaccharide Biosynthesis Protein SpsA, Chain A"/>
    <property type="match status" value="1"/>
</dbReference>
<feature type="domain" description="Glycosyltransferase 2-like" evidence="1">
    <location>
        <begin position="152"/>
        <end position="207"/>
    </location>
</feature>
<reference evidence="2 3" key="1">
    <citation type="submission" date="2020-08" db="EMBL/GenBank/DDBJ databases">
        <title>Genomic Encyclopedia of Type Strains, Phase IV (KMG-IV): sequencing the most valuable type-strain genomes for metagenomic binning, comparative biology and taxonomic classification.</title>
        <authorList>
            <person name="Goeker M."/>
        </authorList>
    </citation>
    <scope>NUCLEOTIDE SEQUENCE [LARGE SCALE GENOMIC DNA]</scope>
    <source>
        <strain evidence="2 3">DSM 29007</strain>
    </source>
</reference>
<dbReference type="EMBL" id="JACHIA010000030">
    <property type="protein sequence ID" value="MBB6073814.1"/>
    <property type="molecule type" value="Genomic_DNA"/>
</dbReference>
<sequence>MFRVDRDGGTLSVTVPRNAIDAELLRQSAASVNGGAHARVVEDGAAVVVEVTAGDGAAAGAAASALFGRANGYPAFPAGTLEGFRNAERPVVSCIVLLPFNDLFARHVLLPSIIHSSRGHDIEIIVVLAGFGVDREPFQHLRMAESEMACISKGYNLGVEMARGEYVALFHDDCYVADPEWIGRALAALADPGVGAVTPELDSWFGLPVAKGVPLVMRRRDWREVGGYDEYYFVGVEDMDLTCALRARGQRVERLDVRYAHLRGMGSSLVAHESPHQLKQLFGYQVLPRTAIAGVHRDAMQRLVSQPFIRFLEGQYHLHFLEKFGDFLADNGVDVPMRREMYAHMRHPHLLTPAVAYASNREKLLDAYREMMNVDELARPV</sequence>
<dbReference type="SUPFAM" id="SSF53448">
    <property type="entry name" value="Nucleotide-diphospho-sugar transferases"/>
    <property type="match status" value="1"/>
</dbReference>
<proteinExistence type="predicted"/>
<accession>A0A841H7A9</accession>
<dbReference type="PANTHER" id="PTHR43685">
    <property type="entry name" value="GLYCOSYLTRANSFERASE"/>
    <property type="match status" value="1"/>
</dbReference>